<name>A0A1I0JMX2_9BACT</name>
<dbReference type="PROSITE" id="PS50825">
    <property type="entry name" value="HYR"/>
    <property type="match status" value="1"/>
</dbReference>
<organism evidence="3 4">
    <name type="scientific">Draconibacterium orientale</name>
    <dbReference type="NCBI Taxonomy" id="1168034"/>
    <lineage>
        <taxon>Bacteria</taxon>
        <taxon>Pseudomonadati</taxon>
        <taxon>Bacteroidota</taxon>
        <taxon>Bacteroidia</taxon>
        <taxon>Marinilabiliales</taxon>
        <taxon>Prolixibacteraceae</taxon>
        <taxon>Draconibacterium</taxon>
    </lineage>
</organism>
<dbReference type="InterPro" id="IPR003410">
    <property type="entry name" value="HYR_dom"/>
</dbReference>
<sequence>MKKLYQTFRTPHMVIFMLMMGILLLATNVGFGQTTIKTDKFDYLPGETVVITGSGWLPGETVNMVLDHTTFNHDDEYLEAVADANGDIFNDSYIIDPSDLGESFLLTATGATSGLTAWNSFTDGGGAYTINLAAADPSIYIPAIPFPDDLTVPEGSSDGSTLIPLSDFNDGTSDVRVESLAPEDMALGQIVPFEIMITVNGDITPENGTITFVVGWNTLTTNGGDFGYDARGDDVGYGVLGAFIDTGDGAYTDGSIQATVDTYTWSLINDEIIGIFTVSGLEDGDEVVVEAWLVLDDDIPAGIGGNVQSRLIVAATGSDQTINVSNSGTITLVNGDAISTGNQTVPLLKPSNFFNADVDLSVTKTDDIDPILVGETLTYEITAFNAGPSVANGVVVYDELDPNVTFVFASDGGFINTDSEDLIPNGAVQWNVGALAPGESVSYTVTVTVNNDAPATATGGVSLSGSAGSSCTGDLVNKVHVTTISDDTDDTNNSWCEPTGVLPLVGLGCGATGSQVCCPDDTDGTIEVTWAGGLAPYTLKLYLDGVILNDQTITDATSPYTFTGLAVGDYTFQVIPSQGGDCSRAISITVDGTAPVITCPVDVILECDESTAPSNTGTATAVDNCDPTPTPTITYTDNQIAGTCSETYTIERTWTATDCGGNASSCVQTITVQDTEAPVLSGVPAEVTVECDAVPAAASPTASDNCDPDPVITLDETSTQTDDGSCTDQSYTITRVWTATDNCGNSSSQTQVITLEDNTAPVLAGVPDDVTVECDAVPAAASPTASDNCDPDPVITLDETSTQTDDGSCTDQSYTITRVWTATDNCGNSSSQTQVITVEDNTAPVLANVPADADADCASIPEPAVVTATDDCSPIPLGVEFAEVITPGNCAGNYTITRTWTATDECDNETSASQVITVTDVTPPVLADVPADADADCASIPEPAVVTATDDCSPIPLGVEFAEVITPGNCAGNYTITRTWTATDECDNETSASQVITVTDVTPPEITCPPLTVVNCGDVTSPNGTGFATATDNCDANVVITYVDATSTTPGCDTETITRTWTATDDCGNTSTCDQEILVASINIVKTFADDEVIAGGAASSFTLVVTNDGSAPLSNIEIYDEVDDRLTVTGVSGTDGTDADTDGDAQMVEWLIESLTPGTSATITVDFEVASDVEEANGVGGLNGKRNVPNDAWVNAEATDDTGIKVVDSDYDDIDIKVIIDLSIEKEFDPAVIQAPQGTFQKFTLVVSNEGPSDAVDVSVKDTVHTSLEITSVSVTPDDGGTGTWDGPHLDCTLQIPAGKSDTIEVTYLTAPFLDDVTPYGTGAGDDFYFVFVNGSVLEGSTDGDGVFLNGVNITDQVTIITSLTRNDIIFDPPGDDPAFEMHLSCSDPFTGGWGQSAGPVEGVDDNWQIAFFTIARFNANGYIKSCGNVTVEYEIPNTGYASGEDSEGTQTDSDDARVTVGPGITLTDLTTLGKRLTARLTNMTGHNKVIDEVTIKWPASNGNLIKVWLVTGNITEVIWEGNDYSQDAILNSDGEGVWYGSTLLTGEAILRFDFVNKVASSGYVIRVWFEDGTWLDIHDVGDQPTAPDPGEEVQLICPTKTRVACADLSDAWPAWVNSAYYTGEGDYTIKTVPEEAPECGTTTTVIFNLYVEGDEVGEPVASCTSDFTVKAEKSAEITTEVEEFEYTDLKVYPNPFSEEVRFEFVSPIATQAKIDIYNMAGQMVQTVFDGFVEKNTTYNAEFKPEEQVSGVYFYRMKLGNVIHNGKLVYKKD</sequence>
<dbReference type="PANTHER" id="PTHR34819:SF3">
    <property type="entry name" value="CELL SURFACE PROTEIN"/>
    <property type="match status" value="1"/>
</dbReference>
<dbReference type="Pfam" id="PF18962">
    <property type="entry name" value="Por_Secre_tail"/>
    <property type="match status" value="1"/>
</dbReference>
<dbReference type="Proteomes" id="UP000181981">
    <property type="component" value="Unassembled WGS sequence"/>
</dbReference>
<dbReference type="Pfam" id="PF01345">
    <property type="entry name" value="DUF11"/>
    <property type="match status" value="3"/>
</dbReference>
<evidence type="ECO:0000313" key="3">
    <source>
        <dbReference type="EMBL" id="SEU11139.1"/>
    </source>
</evidence>
<accession>A0A1I0JMX2</accession>
<evidence type="ECO:0000313" key="4">
    <source>
        <dbReference type="Proteomes" id="UP000181981"/>
    </source>
</evidence>
<reference evidence="3 4" key="1">
    <citation type="submission" date="2016-10" db="EMBL/GenBank/DDBJ databases">
        <authorList>
            <person name="de Groot N.N."/>
        </authorList>
    </citation>
    <scope>NUCLEOTIDE SEQUENCE [LARGE SCALE GENOMIC DNA]</scope>
    <source>
        <strain evidence="3 4">DSM 25947</strain>
    </source>
</reference>
<dbReference type="InterPro" id="IPR047589">
    <property type="entry name" value="DUF11_rpt"/>
</dbReference>
<proteinExistence type="predicted"/>
<dbReference type="RefSeq" id="WP_083404966.1">
    <property type="nucleotide sequence ID" value="NZ_FOHT01000047.1"/>
</dbReference>
<dbReference type="NCBIfam" id="TIGR01451">
    <property type="entry name" value="B_ant_repeat"/>
    <property type="match status" value="2"/>
</dbReference>
<dbReference type="OrthoDB" id="9759776at2"/>
<feature type="domain" description="HYR" evidence="2">
    <location>
        <begin position="590"/>
        <end position="674"/>
    </location>
</feature>
<keyword evidence="1" id="KW-0677">Repeat</keyword>
<evidence type="ECO:0000259" key="2">
    <source>
        <dbReference type="PROSITE" id="PS50825"/>
    </source>
</evidence>
<dbReference type="InterPro" id="IPR051172">
    <property type="entry name" value="Chlamydia_OmcB"/>
</dbReference>
<dbReference type="Gene3D" id="2.60.40.10">
    <property type="entry name" value="Immunoglobulins"/>
    <property type="match status" value="1"/>
</dbReference>
<gene>
    <name evidence="3" type="ORF">SAMN05444285_1471</name>
</gene>
<dbReference type="InterPro" id="IPR013783">
    <property type="entry name" value="Ig-like_fold"/>
</dbReference>
<protein>
    <submittedName>
        <fullName evidence="3">Conserved repeat domain-containing protein/Por secretion system C-terminal sorting domain-containing protein</fullName>
    </submittedName>
</protein>
<dbReference type="NCBIfam" id="TIGR04183">
    <property type="entry name" value="Por_Secre_tail"/>
    <property type="match status" value="1"/>
</dbReference>
<dbReference type="EMBL" id="FOHT01000047">
    <property type="protein sequence ID" value="SEU11139.1"/>
    <property type="molecule type" value="Genomic_DNA"/>
</dbReference>
<dbReference type="PANTHER" id="PTHR34819">
    <property type="entry name" value="LARGE CYSTEINE-RICH PERIPLASMIC PROTEIN OMCB"/>
    <property type="match status" value="1"/>
</dbReference>
<dbReference type="InterPro" id="IPR001434">
    <property type="entry name" value="OmcB-like_DUF11"/>
</dbReference>
<dbReference type="InterPro" id="IPR026444">
    <property type="entry name" value="Secre_tail"/>
</dbReference>
<evidence type="ECO:0000256" key="1">
    <source>
        <dbReference type="ARBA" id="ARBA00022737"/>
    </source>
</evidence>